<evidence type="ECO:0000313" key="1">
    <source>
        <dbReference type="EMBL" id="TCO97189.1"/>
    </source>
</evidence>
<dbReference type="EMBL" id="SLXD01000023">
    <property type="protein sequence ID" value="TCO97189.1"/>
    <property type="molecule type" value="Genomic_DNA"/>
</dbReference>
<protein>
    <recommendedName>
        <fullName evidence="3">DUF1643 domain-containing protein</fullName>
    </recommendedName>
</protein>
<dbReference type="RefSeq" id="WP_132649725.1">
    <property type="nucleotide sequence ID" value="NZ_CP181386.1"/>
</dbReference>
<dbReference type="Proteomes" id="UP000295106">
    <property type="component" value="Unassembled WGS sequence"/>
</dbReference>
<dbReference type="GeneID" id="99686422"/>
<reference evidence="1 2" key="1">
    <citation type="submission" date="2019-03" db="EMBL/GenBank/DDBJ databases">
        <title>Genomic Encyclopedia of Type Strains, Phase IV (KMG-IV): sequencing the most valuable type-strain genomes for metagenomic binning, comparative biology and taxonomic classification.</title>
        <authorList>
            <person name="Goeker M."/>
        </authorList>
    </citation>
    <scope>NUCLEOTIDE SEQUENCE [LARGE SCALE GENOMIC DNA]</scope>
    <source>
        <strain evidence="1 2">DSM 1709</strain>
    </source>
</reference>
<dbReference type="AlphaFoldDB" id="A0A4R2LV15"/>
<comment type="caution">
    <text evidence="1">The sequence shown here is derived from an EMBL/GenBank/DDBJ whole genome shotgun (WGS) entry which is preliminary data.</text>
</comment>
<dbReference type="OrthoDB" id="9807577at2"/>
<proteinExistence type="predicted"/>
<accession>A0A4R2LV15</accession>
<sequence length="182" mass="20525">MPLEAALRAFADRASLTFLSRTGAANEAQYYVYDAECTRRYCYGEVWSPGGRTVLWVMFNPGTGESEGRPRPTLERCRQWSRRRGHGSLLFCNLYSLRTRAACDVGRGEVLADPLNLRAIEFARSLSDEVFVAWGATIGRREIPPCLHTLLAGALCLGHTRRGHPRHPLYVRADAEPRPWHP</sequence>
<evidence type="ECO:0008006" key="3">
    <source>
        <dbReference type="Google" id="ProtNLM"/>
    </source>
</evidence>
<dbReference type="InterPro" id="IPR012441">
    <property type="entry name" value="DUF1643"/>
</dbReference>
<gene>
    <name evidence="1" type="ORF">EV684_12329</name>
</gene>
<evidence type="ECO:0000313" key="2">
    <source>
        <dbReference type="Proteomes" id="UP000295106"/>
    </source>
</evidence>
<dbReference type="Pfam" id="PF07799">
    <property type="entry name" value="DUF1643"/>
    <property type="match status" value="1"/>
</dbReference>
<name>A0A4R2LV15_RUBGE</name>
<organism evidence="1 2">
    <name type="scientific">Rubrivivax gelatinosus</name>
    <name type="common">Rhodocyclus gelatinosus</name>
    <name type="synonym">Rhodopseudomonas gelatinosa</name>
    <dbReference type="NCBI Taxonomy" id="28068"/>
    <lineage>
        <taxon>Bacteria</taxon>
        <taxon>Pseudomonadati</taxon>
        <taxon>Pseudomonadota</taxon>
        <taxon>Betaproteobacteria</taxon>
        <taxon>Burkholderiales</taxon>
        <taxon>Sphaerotilaceae</taxon>
        <taxon>Rubrivivax</taxon>
    </lineage>
</organism>